<sequence>MAVPQNKNELLNAIETNFNKLIQQLDKVPVEQTQQPTLDGHVKGSQMSICNLLAYLIGWNELVLKWLSIDASGKTIDFPETGYKWNQLGQLAQRFYQDYSELDYNQLIKRLIINKTRILEVIETKSNAELYEENWYNQWTMGRMIQLNTASPYLNAKNRVSKWLKIQNSKFKIFNLRCNS</sequence>
<dbReference type="Pfam" id="PF08020">
    <property type="entry name" value="DUF1706"/>
    <property type="match status" value="1"/>
</dbReference>
<protein>
    <submittedName>
        <fullName evidence="1">ClbS/DfsB family four-helix bundle protein</fullName>
    </submittedName>
</protein>
<gene>
    <name evidence="1" type="ORF">I6I53_03220</name>
</gene>
<dbReference type="EMBL" id="CP068176">
    <property type="protein sequence ID" value="QQT86812.1"/>
    <property type="molecule type" value="Genomic_DNA"/>
</dbReference>
<dbReference type="RefSeq" id="WP_004994188.1">
    <property type="nucleotide sequence ID" value="NZ_BKWD01000002.1"/>
</dbReference>
<dbReference type="Proteomes" id="UP000595320">
    <property type="component" value="Chromosome"/>
</dbReference>
<evidence type="ECO:0000313" key="2">
    <source>
        <dbReference type="Proteomes" id="UP000595320"/>
    </source>
</evidence>
<dbReference type="InterPro" id="IPR034660">
    <property type="entry name" value="DinB/YfiT-like"/>
</dbReference>
<evidence type="ECO:0000313" key="1">
    <source>
        <dbReference type="EMBL" id="QQT86812.1"/>
    </source>
</evidence>
<dbReference type="GeneID" id="66210416"/>
<dbReference type="AlphaFoldDB" id="A0A7T9UJB0"/>
<dbReference type="PIRSF" id="PIRSF031551">
    <property type="entry name" value="DUF1706"/>
    <property type="match status" value="1"/>
</dbReference>
<reference evidence="1 2" key="1">
    <citation type="submission" date="2021-01" db="EMBL/GenBank/DDBJ databases">
        <title>FDA dAtabase for Regulatory Grade micrObial Sequences (FDA-ARGOS): Supporting development and validation of Infectious Disease Dx tests.</title>
        <authorList>
            <person name="Sproer C."/>
            <person name="Gronow S."/>
            <person name="Severitt S."/>
            <person name="Schroder I."/>
            <person name="Tallon L."/>
            <person name="Sadzewicz L."/>
            <person name="Zhao X."/>
            <person name="Boylan J."/>
            <person name="Ott S."/>
            <person name="Bowen H."/>
            <person name="Vavikolanu K."/>
            <person name="Mehta A."/>
            <person name="Aluvathingal J."/>
            <person name="Nadendla S."/>
            <person name="Lowell S."/>
            <person name="Myers T."/>
            <person name="Yan Y."/>
            <person name="Sichtig H."/>
        </authorList>
    </citation>
    <scope>NUCLEOTIDE SEQUENCE [LARGE SCALE GENOMIC DNA]</scope>
    <source>
        <strain evidence="1 2">FDAARGOS_1096</strain>
    </source>
</reference>
<dbReference type="Gene3D" id="1.20.120.450">
    <property type="entry name" value="dinb family like domain"/>
    <property type="match status" value="1"/>
</dbReference>
<name>A0A7T9UJB0_9GAMM</name>
<dbReference type="PANTHER" id="PTHR40658:SF3">
    <property type="entry name" value="CLBS_DFSB FAMILY FOUR-HELIX BUNDLE PROTEIN"/>
    <property type="match status" value="1"/>
</dbReference>
<dbReference type="InterPro" id="IPR012550">
    <property type="entry name" value="DUF1706"/>
</dbReference>
<organism evidence="1 2">
    <name type="scientific">Acinetobacter ursingii</name>
    <dbReference type="NCBI Taxonomy" id="108980"/>
    <lineage>
        <taxon>Bacteria</taxon>
        <taxon>Pseudomonadati</taxon>
        <taxon>Pseudomonadota</taxon>
        <taxon>Gammaproteobacteria</taxon>
        <taxon>Moraxellales</taxon>
        <taxon>Moraxellaceae</taxon>
        <taxon>Acinetobacter</taxon>
    </lineage>
</organism>
<accession>A0A7T9UJB0</accession>
<proteinExistence type="predicted"/>
<dbReference type="PANTHER" id="PTHR40658">
    <property type="match status" value="1"/>
</dbReference>